<dbReference type="Proteomes" id="UP001345963">
    <property type="component" value="Unassembled WGS sequence"/>
</dbReference>
<dbReference type="EMBL" id="JAHUTI010080173">
    <property type="protein sequence ID" value="MED6258232.1"/>
    <property type="molecule type" value="Genomic_DNA"/>
</dbReference>
<evidence type="ECO:0000313" key="2">
    <source>
        <dbReference type="Proteomes" id="UP001345963"/>
    </source>
</evidence>
<organism evidence="1 2">
    <name type="scientific">Ataeniobius toweri</name>
    <dbReference type="NCBI Taxonomy" id="208326"/>
    <lineage>
        <taxon>Eukaryota</taxon>
        <taxon>Metazoa</taxon>
        <taxon>Chordata</taxon>
        <taxon>Craniata</taxon>
        <taxon>Vertebrata</taxon>
        <taxon>Euteleostomi</taxon>
        <taxon>Actinopterygii</taxon>
        <taxon>Neopterygii</taxon>
        <taxon>Teleostei</taxon>
        <taxon>Neoteleostei</taxon>
        <taxon>Acanthomorphata</taxon>
        <taxon>Ovalentaria</taxon>
        <taxon>Atherinomorphae</taxon>
        <taxon>Cyprinodontiformes</taxon>
        <taxon>Goodeidae</taxon>
        <taxon>Ataeniobius</taxon>
    </lineage>
</organism>
<evidence type="ECO:0000313" key="1">
    <source>
        <dbReference type="EMBL" id="MED6258232.1"/>
    </source>
</evidence>
<accession>A0ABU7C6B9</accession>
<reference evidence="1 2" key="1">
    <citation type="submission" date="2021-07" db="EMBL/GenBank/DDBJ databases">
        <authorList>
            <person name="Palmer J.M."/>
        </authorList>
    </citation>
    <scope>NUCLEOTIDE SEQUENCE [LARGE SCALE GENOMIC DNA]</scope>
    <source>
        <strain evidence="1 2">AT_MEX2019</strain>
        <tissue evidence="1">Muscle</tissue>
    </source>
</reference>
<sequence length="101" mass="11361">MHFEVGNSIAAETHMQNICICYHGEPSRTIFDIGMKLHISDHGHKCICMCCFLQELKEQINVNGKRKGGEILIISKRKIIHLPFALPLPATSFFLPVSLSL</sequence>
<keyword evidence="2" id="KW-1185">Reference proteome</keyword>
<comment type="caution">
    <text evidence="1">The sequence shown here is derived from an EMBL/GenBank/DDBJ whole genome shotgun (WGS) entry which is preliminary data.</text>
</comment>
<name>A0ABU7C6B9_9TELE</name>
<protein>
    <submittedName>
        <fullName evidence="1">Uncharacterized protein</fullName>
    </submittedName>
</protein>
<gene>
    <name evidence="1" type="ORF">ATANTOWER_004542</name>
</gene>
<proteinExistence type="predicted"/>